<dbReference type="CDD" id="cd07302">
    <property type="entry name" value="CHD"/>
    <property type="match status" value="1"/>
</dbReference>
<dbReference type="AlphaFoldDB" id="A0A2R3Z4G6"/>
<proteinExistence type="predicted"/>
<sequence length="562" mass="63687">MSENFDEIALSRMLKRLIKKEPLVQSIINNLSDAEFCIKDAQNDILYGKDINFSQTFPLKENDISYGTLCSNSESHEFIAECIMTLMKKEIEKKKIGTEVLGLYREINMIYNFSEIISQKIDDVSIARSALKEATQIIHASHGLFLMFDSSEDKVHELASVGHNPNKKRQIDKQDILLKELIKKGTAFIVPQERIKKNPAISHLKSVMYAPLRVKDRTLGLIVLGNEHEKEFTAAELKLLTTIALQSAAAVESAQLYQKGLKEARDREEAIMTVHKATQKFVPVEFIKSLGKNKLTEVSLGDQVEREVTVLFTDIRGFTGISENMTPTENFFFINSFNKRMGPIVRKNEGFIMQYLGDGFMALFPNGSQHALRASVEMHEALKEYNVQREAKNRPEVKIGIGMQNGKLIMGITGDVERMDAAIISDTVNTAARIEGLSKYYGTSILLTDMCMENLSNPGEFDFRYLGPVKVQGKQKPIDLYECINGDHKSLYKHKLDSSRVFQQGMELYFKKEFAMAAVTFQKVVKQNKNDHTAKLFLNRAAHLITQEIGDDWKGIEAMDKK</sequence>
<dbReference type="SMART" id="SM00044">
    <property type="entry name" value="CYCc"/>
    <property type="match status" value="1"/>
</dbReference>
<dbReference type="Proteomes" id="UP000241507">
    <property type="component" value="Chromosome"/>
</dbReference>
<dbReference type="InterPro" id="IPR050697">
    <property type="entry name" value="Adenylyl/Guanylyl_Cyclase_3/4"/>
</dbReference>
<keyword evidence="3" id="KW-1185">Reference proteome</keyword>
<evidence type="ECO:0000259" key="1">
    <source>
        <dbReference type="PROSITE" id="PS50125"/>
    </source>
</evidence>
<dbReference type="GO" id="GO:0035556">
    <property type="term" value="P:intracellular signal transduction"/>
    <property type="evidence" value="ECO:0007669"/>
    <property type="project" value="InterPro"/>
</dbReference>
<dbReference type="PROSITE" id="PS50125">
    <property type="entry name" value="GUANYLATE_CYCLASE_2"/>
    <property type="match status" value="1"/>
</dbReference>
<dbReference type="EMBL" id="CP028136">
    <property type="protein sequence ID" value="AVR45166.1"/>
    <property type="molecule type" value="Genomic_DNA"/>
</dbReference>
<evidence type="ECO:0000313" key="3">
    <source>
        <dbReference type="Proteomes" id="UP000241507"/>
    </source>
</evidence>
<dbReference type="SMART" id="SM00065">
    <property type="entry name" value="GAF"/>
    <property type="match status" value="1"/>
</dbReference>
<dbReference type="Pfam" id="PF13492">
    <property type="entry name" value="GAF_3"/>
    <property type="match status" value="1"/>
</dbReference>
<evidence type="ECO:0000313" key="2">
    <source>
        <dbReference type="EMBL" id="AVR45166.1"/>
    </source>
</evidence>
<dbReference type="InterPro" id="IPR003018">
    <property type="entry name" value="GAF"/>
</dbReference>
<dbReference type="Pfam" id="PF00211">
    <property type="entry name" value="Guanylate_cyc"/>
    <property type="match status" value="1"/>
</dbReference>
<reference evidence="3" key="1">
    <citation type="submission" date="2018-03" db="EMBL/GenBank/DDBJ databases">
        <title>Gramella fulva sp. nov., isolated from a dry surface of tidal flat.</title>
        <authorList>
            <person name="Hwang S.H."/>
            <person name="Hwang W.M."/>
            <person name="Kang K."/>
            <person name="Ahn T.-Y."/>
        </authorList>
    </citation>
    <scope>NUCLEOTIDE SEQUENCE [LARGE SCALE GENOMIC DNA]</scope>
    <source>
        <strain evidence="3">SH35</strain>
    </source>
</reference>
<dbReference type="SUPFAM" id="SSF55781">
    <property type="entry name" value="GAF domain-like"/>
    <property type="match status" value="1"/>
</dbReference>
<dbReference type="PANTHER" id="PTHR43081:SF1">
    <property type="entry name" value="ADENYLATE CYCLASE, TERMINAL-DIFFERENTIATION SPECIFIC"/>
    <property type="match status" value="1"/>
</dbReference>
<dbReference type="InterPro" id="IPR029016">
    <property type="entry name" value="GAF-like_dom_sf"/>
</dbReference>
<gene>
    <name evidence="2" type="ORF">C7S20_07700</name>
</gene>
<dbReference type="Gene3D" id="3.30.70.1230">
    <property type="entry name" value="Nucleotide cyclase"/>
    <property type="match status" value="1"/>
</dbReference>
<dbReference type="Gene3D" id="3.30.450.40">
    <property type="match status" value="1"/>
</dbReference>
<dbReference type="GO" id="GO:0006171">
    <property type="term" value="P:cAMP biosynthetic process"/>
    <property type="evidence" value="ECO:0007669"/>
    <property type="project" value="TreeGrafter"/>
</dbReference>
<dbReference type="RefSeq" id="WP_107011944.1">
    <property type="nucleotide sequence ID" value="NZ_CP028136.1"/>
</dbReference>
<dbReference type="GO" id="GO:0004016">
    <property type="term" value="F:adenylate cyclase activity"/>
    <property type="evidence" value="ECO:0007669"/>
    <property type="project" value="UniProtKB-ARBA"/>
</dbReference>
<dbReference type="InterPro" id="IPR029787">
    <property type="entry name" value="Nucleotide_cyclase"/>
</dbReference>
<organism evidence="2 3">
    <name type="scientific">Christiangramia fulva</name>
    <dbReference type="NCBI Taxonomy" id="2126553"/>
    <lineage>
        <taxon>Bacteria</taxon>
        <taxon>Pseudomonadati</taxon>
        <taxon>Bacteroidota</taxon>
        <taxon>Flavobacteriia</taxon>
        <taxon>Flavobacteriales</taxon>
        <taxon>Flavobacteriaceae</taxon>
        <taxon>Christiangramia</taxon>
    </lineage>
</organism>
<dbReference type="KEGG" id="grs:C7S20_07700"/>
<dbReference type="OrthoDB" id="1522078at2"/>
<protein>
    <submittedName>
        <fullName evidence="2">Adenylate/guanylate cyclase</fullName>
    </submittedName>
</protein>
<dbReference type="SUPFAM" id="SSF55073">
    <property type="entry name" value="Nucleotide cyclase"/>
    <property type="match status" value="1"/>
</dbReference>
<dbReference type="PANTHER" id="PTHR43081">
    <property type="entry name" value="ADENYLATE CYCLASE, TERMINAL-DIFFERENTIATION SPECIFIC-RELATED"/>
    <property type="match status" value="1"/>
</dbReference>
<dbReference type="InterPro" id="IPR001054">
    <property type="entry name" value="A/G_cyclase"/>
</dbReference>
<feature type="domain" description="Guanylate cyclase" evidence="1">
    <location>
        <begin position="309"/>
        <end position="435"/>
    </location>
</feature>
<accession>A0A2R3Z4G6</accession>
<name>A0A2R3Z4G6_9FLAO</name>